<protein>
    <submittedName>
        <fullName evidence="1">Uncharacterized protein</fullName>
    </submittedName>
</protein>
<proteinExistence type="predicted"/>
<keyword evidence="2" id="KW-1185">Reference proteome</keyword>
<evidence type="ECO:0000313" key="1">
    <source>
        <dbReference type="EMBL" id="KFM60090.1"/>
    </source>
</evidence>
<sequence length="45" mass="4925">MVHPVSVGQVNITVYGLSFEVYTFCFSNMVSTLSAKDAVTKQLLV</sequence>
<dbReference type="Proteomes" id="UP000054359">
    <property type="component" value="Unassembled WGS sequence"/>
</dbReference>
<reference evidence="1 2" key="1">
    <citation type="submission" date="2013-11" db="EMBL/GenBank/DDBJ databases">
        <title>Genome sequencing of Stegodyphus mimosarum.</title>
        <authorList>
            <person name="Bechsgaard J."/>
        </authorList>
    </citation>
    <scope>NUCLEOTIDE SEQUENCE [LARGE SCALE GENOMIC DNA]</scope>
</reference>
<dbReference type="EMBL" id="KK113390">
    <property type="protein sequence ID" value="KFM60090.1"/>
    <property type="molecule type" value="Genomic_DNA"/>
</dbReference>
<organism evidence="1 2">
    <name type="scientific">Stegodyphus mimosarum</name>
    <name type="common">African social velvet spider</name>
    <dbReference type="NCBI Taxonomy" id="407821"/>
    <lineage>
        <taxon>Eukaryota</taxon>
        <taxon>Metazoa</taxon>
        <taxon>Ecdysozoa</taxon>
        <taxon>Arthropoda</taxon>
        <taxon>Chelicerata</taxon>
        <taxon>Arachnida</taxon>
        <taxon>Araneae</taxon>
        <taxon>Araneomorphae</taxon>
        <taxon>Entelegynae</taxon>
        <taxon>Eresoidea</taxon>
        <taxon>Eresidae</taxon>
        <taxon>Stegodyphus</taxon>
    </lineage>
</organism>
<evidence type="ECO:0000313" key="2">
    <source>
        <dbReference type="Proteomes" id="UP000054359"/>
    </source>
</evidence>
<dbReference type="AlphaFoldDB" id="A0A087T4Q1"/>
<accession>A0A087T4Q1</accession>
<feature type="non-terminal residue" evidence="1">
    <location>
        <position position="45"/>
    </location>
</feature>
<gene>
    <name evidence="1" type="ORF">X975_19311</name>
</gene>
<name>A0A087T4Q1_STEMI</name>